<name>A0ABS2REN7_9BACI</name>
<keyword evidence="2" id="KW-1185">Reference proteome</keyword>
<reference evidence="1 2" key="1">
    <citation type="submission" date="2021-01" db="EMBL/GenBank/DDBJ databases">
        <title>Genomic Encyclopedia of Type Strains, Phase IV (KMG-IV): sequencing the most valuable type-strain genomes for metagenomic binning, comparative biology and taxonomic classification.</title>
        <authorList>
            <person name="Goeker M."/>
        </authorList>
    </citation>
    <scope>NUCLEOTIDE SEQUENCE [LARGE SCALE GENOMIC DNA]</scope>
    <source>
        <strain evidence="1 2">DSM 105453</strain>
    </source>
</reference>
<evidence type="ECO:0000313" key="1">
    <source>
        <dbReference type="EMBL" id="MBM7717328.1"/>
    </source>
</evidence>
<gene>
    <name evidence="1" type="ORF">JOC94_004355</name>
</gene>
<dbReference type="EMBL" id="JAFBFH010000044">
    <property type="protein sequence ID" value="MBM7717328.1"/>
    <property type="molecule type" value="Genomic_DNA"/>
</dbReference>
<sequence length="257" mass="29700">MFRYRSIEDIPEDDIPAYITETKLNRDDLKNGQKAALVIRLHYKDGGAQGKRTDLSQDWEKLNIHEKLAKMAGISKGSIGNLITVYKRRTDLFERVFNGEYSINRAYTQMKADEQPEGVKCANCSPLVVPSLPADTRRWSCGMRSWSFRIRFVVRSSLPIASAMSPRPFCPRLRPTPFRTPQYLRRKSACLASLIGSDSACPRLLFPEYFRLFPDNIRRAPLTRDPLRNFTPRLYRLFNDCFMYIIGVNRLSTFTAE</sequence>
<comment type="caution">
    <text evidence="1">The sequence shown here is derived from an EMBL/GenBank/DDBJ whole genome shotgun (WGS) entry which is preliminary data.</text>
</comment>
<dbReference type="Proteomes" id="UP000823485">
    <property type="component" value="Unassembled WGS sequence"/>
</dbReference>
<protein>
    <submittedName>
        <fullName evidence="1">Uncharacterized protein</fullName>
    </submittedName>
</protein>
<proteinExistence type="predicted"/>
<evidence type="ECO:0000313" key="2">
    <source>
        <dbReference type="Proteomes" id="UP000823485"/>
    </source>
</evidence>
<accession>A0ABS2REN7</accession>
<organism evidence="1 2">
    <name type="scientific">Siminovitchia thermophila</name>
    <dbReference type="NCBI Taxonomy" id="1245522"/>
    <lineage>
        <taxon>Bacteria</taxon>
        <taxon>Bacillati</taxon>
        <taxon>Bacillota</taxon>
        <taxon>Bacilli</taxon>
        <taxon>Bacillales</taxon>
        <taxon>Bacillaceae</taxon>
        <taxon>Siminovitchia</taxon>
    </lineage>
</organism>